<keyword evidence="3 23" id="KW-0436">Ligase</keyword>
<dbReference type="EC" id="6.5.1.1" evidence="2"/>
<dbReference type="InterPro" id="IPR012310">
    <property type="entry name" value="DNA_ligase_ATP-dep_cent"/>
</dbReference>
<keyword evidence="16" id="KW-0234">DNA repair</keyword>
<evidence type="ECO:0000256" key="18">
    <source>
        <dbReference type="ARBA" id="ARBA00023268"/>
    </source>
</evidence>
<keyword evidence="24" id="KW-1185">Reference proteome</keyword>
<dbReference type="InterPro" id="IPR014143">
    <property type="entry name" value="NHEJ_ligase_prk"/>
</dbReference>
<evidence type="ECO:0000256" key="8">
    <source>
        <dbReference type="ARBA" id="ARBA00022741"/>
    </source>
</evidence>
<dbReference type="GO" id="GO:0004527">
    <property type="term" value="F:exonuclease activity"/>
    <property type="evidence" value="ECO:0007669"/>
    <property type="project" value="UniProtKB-KW"/>
</dbReference>
<dbReference type="InterPro" id="IPR014144">
    <property type="entry name" value="LigD_PE_domain"/>
</dbReference>
<dbReference type="GO" id="GO:0046872">
    <property type="term" value="F:metal ion binding"/>
    <property type="evidence" value="ECO:0007669"/>
    <property type="project" value="UniProtKB-KW"/>
</dbReference>
<evidence type="ECO:0000256" key="5">
    <source>
        <dbReference type="ARBA" id="ARBA00022695"/>
    </source>
</evidence>
<dbReference type="KEGG" id="drg:H9K76_13420"/>
<dbReference type="NCBIfam" id="TIGR02779">
    <property type="entry name" value="NHEJ_ligase_lig"/>
    <property type="match status" value="1"/>
</dbReference>
<dbReference type="Gene3D" id="3.90.920.10">
    <property type="entry name" value="DNA primase, PRIM domain"/>
    <property type="match status" value="1"/>
</dbReference>
<keyword evidence="11" id="KW-0269">Exonuclease</keyword>
<keyword evidence="5" id="KW-0548">Nucleotidyltransferase</keyword>
<dbReference type="InterPro" id="IPR012340">
    <property type="entry name" value="NA-bd_OB-fold"/>
</dbReference>
<dbReference type="PANTHER" id="PTHR42705">
    <property type="entry name" value="BIFUNCTIONAL NON-HOMOLOGOUS END JOINING PROTEIN LIGD"/>
    <property type="match status" value="1"/>
</dbReference>
<evidence type="ECO:0000256" key="13">
    <source>
        <dbReference type="ARBA" id="ARBA00022932"/>
    </source>
</evidence>
<evidence type="ECO:0000313" key="23">
    <source>
        <dbReference type="EMBL" id="QNN59623.1"/>
    </source>
</evidence>
<dbReference type="SUPFAM" id="SSF50249">
    <property type="entry name" value="Nucleic acid-binding proteins"/>
    <property type="match status" value="1"/>
</dbReference>
<dbReference type="Gene3D" id="3.30.1490.70">
    <property type="match status" value="1"/>
</dbReference>
<comment type="catalytic activity">
    <reaction evidence="20">
        <text>ATP + (deoxyribonucleotide)n-3'-hydroxyl + 5'-phospho-(deoxyribonucleotide)m = (deoxyribonucleotide)n+m + AMP + diphosphate.</text>
        <dbReference type="EC" id="6.5.1.1"/>
    </reaction>
</comment>
<evidence type="ECO:0000256" key="4">
    <source>
        <dbReference type="ARBA" id="ARBA00022679"/>
    </source>
</evidence>
<keyword evidence="15" id="KW-0233">DNA recombination</keyword>
<dbReference type="GO" id="GO:0003910">
    <property type="term" value="F:DNA ligase (ATP) activity"/>
    <property type="evidence" value="ECO:0007669"/>
    <property type="project" value="UniProtKB-EC"/>
</dbReference>
<dbReference type="InterPro" id="IPR014146">
    <property type="entry name" value="LigD_ligase_dom"/>
</dbReference>
<keyword evidence="7" id="KW-0479">Metal-binding</keyword>
<dbReference type="GO" id="GO:0006310">
    <property type="term" value="P:DNA recombination"/>
    <property type="evidence" value="ECO:0007669"/>
    <property type="project" value="UniProtKB-KW"/>
</dbReference>
<dbReference type="GO" id="GO:0003677">
    <property type="term" value="F:DNA binding"/>
    <property type="evidence" value="ECO:0007669"/>
    <property type="project" value="UniProtKB-KW"/>
</dbReference>
<dbReference type="NCBIfam" id="TIGR02778">
    <property type="entry name" value="ligD_pol"/>
    <property type="match status" value="1"/>
</dbReference>
<feature type="compositionally biased region" description="Low complexity" evidence="21">
    <location>
        <begin position="194"/>
        <end position="207"/>
    </location>
</feature>
<dbReference type="GO" id="GO:0003887">
    <property type="term" value="F:DNA-directed DNA polymerase activity"/>
    <property type="evidence" value="ECO:0007669"/>
    <property type="project" value="UniProtKB-KW"/>
</dbReference>
<dbReference type="NCBIfam" id="NF004628">
    <property type="entry name" value="PRK05972.1"/>
    <property type="match status" value="1"/>
</dbReference>
<feature type="region of interest" description="Disordered" evidence="21">
    <location>
        <begin position="185"/>
        <end position="215"/>
    </location>
</feature>
<dbReference type="InterPro" id="IPR033651">
    <property type="entry name" value="PaeLigD_Pol-like"/>
</dbReference>
<dbReference type="SUPFAM" id="SSF56091">
    <property type="entry name" value="DNA ligase/mRNA capping enzyme, catalytic domain"/>
    <property type="match status" value="1"/>
</dbReference>
<dbReference type="Pfam" id="PF01068">
    <property type="entry name" value="DNA_ligase_A_M"/>
    <property type="match status" value="1"/>
</dbReference>
<keyword evidence="8" id="KW-0547">Nucleotide-binding</keyword>
<evidence type="ECO:0000256" key="21">
    <source>
        <dbReference type="SAM" id="MobiDB-lite"/>
    </source>
</evidence>
<keyword evidence="4" id="KW-0808">Transferase</keyword>
<evidence type="ECO:0000256" key="3">
    <source>
        <dbReference type="ARBA" id="ARBA00022598"/>
    </source>
</evidence>
<comment type="cofactor">
    <cofactor evidence="1">
        <name>Mn(2+)</name>
        <dbReference type="ChEBI" id="CHEBI:29035"/>
    </cofactor>
</comment>
<keyword evidence="6" id="KW-0540">Nuclease</keyword>
<evidence type="ECO:0000256" key="19">
    <source>
        <dbReference type="ARBA" id="ARBA00029943"/>
    </source>
</evidence>
<evidence type="ECO:0000256" key="17">
    <source>
        <dbReference type="ARBA" id="ARBA00023211"/>
    </source>
</evidence>
<dbReference type="Pfam" id="PF13298">
    <property type="entry name" value="LigD_N"/>
    <property type="match status" value="1"/>
</dbReference>
<evidence type="ECO:0000256" key="9">
    <source>
        <dbReference type="ARBA" id="ARBA00022763"/>
    </source>
</evidence>
<dbReference type="InterPro" id="IPR014145">
    <property type="entry name" value="LigD_pol_dom"/>
</dbReference>
<dbReference type="CDD" id="cd07971">
    <property type="entry name" value="OBF_DNA_ligase_LigD"/>
    <property type="match status" value="1"/>
</dbReference>
<evidence type="ECO:0000256" key="16">
    <source>
        <dbReference type="ARBA" id="ARBA00023204"/>
    </source>
</evidence>
<evidence type="ECO:0000256" key="2">
    <source>
        <dbReference type="ARBA" id="ARBA00012727"/>
    </source>
</evidence>
<evidence type="ECO:0000256" key="7">
    <source>
        <dbReference type="ARBA" id="ARBA00022723"/>
    </source>
</evidence>
<keyword evidence="14" id="KW-0238">DNA-binding</keyword>
<protein>
    <recommendedName>
        <fullName evidence="2">DNA ligase (ATP)</fullName>
        <ecNumber evidence="2">6.5.1.1</ecNumber>
    </recommendedName>
    <alternativeName>
        <fullName evidence="19">NHEJ DNA polymerase</fullName>
    </alternativeName>
</protein>
<feature type="region of interest" description="Disordered" evidence="21">
    <location>
        <begin position="1"/>
        <end position="23"/>
    </location>
</feature>
<evidence type="ECO:0000256" key="20">
    <source>
        <dbReference type="ARBA" id="ARBA00034003"/>
    </source>
</evidence>
<dbReference type="Gene3D" id="2.40.50.140">
    <property type="entry name" value="Nucleic acid-binding proteins"/>
    <property type="match status" value="1"/>
</dbReference>
<feature type="domain" description="ATP-dependent DNA ligase family profile" evidence="22">
    <location>
        <begin position="317"/>
        <end position="406"/>
    </location>
</feature>
<dbReference type="GO" id="GO:0006281">
    <property type="term" value="P:DNA repair"/>
    <property type="evidence" value="ECO:0007669"/>
    <property type="project" value="UniProtKB-KW"/>
</dbReference>
<dbReference type="Pfam" id="PF21686">
    <property type="entry name" value="LigD_Prim-Pol"/>
    <property type="match status" value="1"/>
</dbReference>
<dbReference type="InterPro" id="IPR012309">
    <property type="entry name" value="DNA_ligase_ATP-dep_C"/>
</dbReference>
<dbReference type="PROSITE" id="PS50160">
    <property type="entry name" value="DNA_LIGASE_A3"/>
    <property type="match status" value="1"/>
</dbReference>
<evidence type="ECO:0000256" key="1">
    <source>
        <dbReference type="ARBA" id="ARBA00001936"/>
    </source>
</evidence>
<dbReference type="NCBIfam" id="TIGR02776">
    <property type="entry name" value="NHEJ_ligase_prk"/>
    <property type="match status" value="1"/>
</dbReference>
<feature type="compositionally biased region" description="Polar residues" evidence="21">
    <location>
        <begin position="1"/>
        <end position="16"/>
    </location>
</feature>
<keyword evidence="17" id="KW-0464">Manganese</keyword>
<gene>
    <name evidence="23" type="primary">ligD</name>
    <name evidence="23" type="ORF">H9K76_13420</name>
</gene>
<keyword evidence="12" id="KW-0067">ATP-binding</keyword>
<keyword evidence="10" id="KW-0378">Hydrolase</keyword>
<dbReference type="EMBL" id="CP060714">
    <property type="protein sequence ID" value="QNN59623.1"/>
    <property type="molecule type" value="Genomic_DNA"/>
</dbReference>
<accession>A0A7G9RVJ8</accession>
<organism evidence="23 24">
    <name type="scientific">Diaphorobacter ruginosibacter</name>
    <dbReference type="NCBI Taxonomy" id="1715720"/>
    <lineage>
        <taxon>Bacteria</taxon>
        <taxon>Pseudomonadati</taxon>
        <taxon>Pseudomonadota</taxon>
        <taxon>Betaproteobacteria</taxon>
        <taxon>Burkholderiales</taxon>
        <taxon>Comamonadaceae</taxon>
        <taxon>Diaphorobacter</taxon>
    </lineage>
</organism>
<dbReference type="AlphaFoldDB" id="A0A7G9RVJ8"/>
<dbReference type="Gene3D" id="3.30.470.30">
    <property type="entry name" value="DNA ligase/mRNA capping enzyme"/>
    <property type="match status" value="1"/>
</dbReference>
<keyword evidence="18" id="KW-0511">Multifunctional enzyme</keyword>
<keyword evidence="9" id="KW-0227">DNA damage</keyword>
<evidence type="ECO:0000259" key="22">
    <source>
        <dbReference type="PROSITE" id="PS50160"/>
    </source>
</evidence>
<evidence type="ECO:0000313" key="24">
    <source>
        <dbReference type="Proteomes" id="UP000515811"/>
    </source>
</evidence>
<proteinExistence type="predicted"/>
<dbReference type="GO" id="GO:0005524">
    <property type="term" value="F:ATP binding"/>
    <property type="evidence" value="ECO:0007669"/>
    <property type="project" value="UniProtKB-KW"/>
</dbReference>
<dbReference type="Pfam" id="PF04679">
    <property type="entry name" value="DNA_ligase_A_C"/>
    <property type="match status" value="1"/>
</dbReference>
<evidence type="ECO:0000256" key="11">
    <source>
        <dbReference type="ARBA" id="ARBA00022839"/>
    </source>
</evidence>
<dbReference type="InterPro" id="IPR052171">
    <property type="entry name" value="NHEJ_LigD"/>
</dbReference>
<evidence type="ECO:0000256" key="10">
    <source>
        <dbReference type="ARBA" id="ARBA00022801"/>
    </source>
</evidence>
<reference evidence="23 24" key="1">
    <citation type="submission" date="2020-08" db="EMBL/GenBank/DDBJ databases">
        <title>Genome sequence of Diaphorobacter ruginosibacter DSM 27467T.</title>
        <authorList>
            <person name="Hyun D.-W."/>
            <person name="Bae J.-W."/>
        </authorList>
    </citation>
    <scope>NUCLEOTIDE SEQUENCE [LARGE SCALE GENOMIC DNA]</scope>
    <source>
        <strain evidence="23 24">DSM 27467</strain>
    </source>
</reference>
<dbReference type="CDD" id="cd04862">
    <property type="entry name" value="PaeLigD_Pol_like"/>
    <property type="match status" value="1"/>
</dbReference>
<evidence type="ECO:0000256" key="14">
    <source>
        <dbReference type="ARBA" id="ARBA00023125"/>
    </source>
</evidence>
<evidence type="ECO:0000256" key="6">
    <source>
        <dbReference type="ARBA" id="ARBA00022722"/>
    </source>
</evidence>
<keyword evidence="13" id="KW-0239">DNA-directed DNA polymerase</keyword>
<dbReference type="CDD" id="cd07906">
    <property type="entry name" value="Adenylation_DNA_ligase_LigD_LigC"/>
    <property type="match status" value="1"/>
</dbReference>
<dbReference type="NCBIfam" id="TIGR02777">
    <property type="entry name" value="LigD_PE_dom"/>
    <property type="match status" value="1"/>
</dbReference>
<dbReference type="Proteomes" id="UP000515811">
    <property type="component" value="Chromosome"/>
</dbReference>
<evidence type="ECO:0000256" key="15">
    <source>
        <dbReference type="ARBA" id="ARBA00023172"/>
    </source>
</evidence>
<name>A0A7G9RVJ8_9BURK</name>
<evidence type="ECO:0000256" key="12">
    <source>
        <dbReference type="ARBA" id="ARBA00022840"/>
    </source>
</evidence>
<dbReference type="PANTHER" id="PTHR42705:SF2">
    <property type="entry name" value="BIFUNCTIONAL NON-HOMOLOGOUS END JOINING PROTEIN LIGD"/>
    <property type="match status" value="1"/>
</dbReference>
<sequence length="855" mass="94783">MAGTLSTYQNKRNFSITPEPRGKAAASGTGALLYVIQKHWASQLHYDLRLEIDGVMKSWAVPKGPSLDPHHKRMAVQVEDHPMAYNRFEGQIPAGQYGAGKVIIWDSGYWVPLSDPVKAYRAGKLKFELHGQKLQGRWTLVRMHGRERERQPPWLLIKEADGLERNAADFDIVQAMPDSVAHLANQTEERSADAPRAPRAARRSPAPTSGQTRALVDLPDTVLPQLAELQGTVPDASDEWAWELKFDGYRLLARKQGSDVRLHTRNGKDWTHKMPKIASALAALPVASCWLDGEVVVLNAEGAPDFQRLQNAFDLGKDVHLLYFAFDLLFDAQGDLRGAPWTERRERLVALMQDLQRDVVRLSDAFDARPADLLSSACSIGFEGIIGKRKSSPYAGRRNSDWIKLKCLKRQEFVIGGYTDPAGSRVGLGSLLLGVHDDQGALVYVGNVGTGFSDTTLSRLSEALSALSAQDSPFQETTGIGVRHVHWVRPTLVAEVSFVGWTDEGRIRHSVFHGIRDDKPPQEIRREVRREAAQEKKNGARAIPKPGEQLMPMNSSTVEGVIVSHSERVLDTQSGVTKLDLVRYYATVAPLMMEHLSERPVALMRAPAGVKGELFFQKHLQALDLKGFRQLDASLDPGHAPLVMVAAPEGLVHAAQMNVMEFHTWNAKRDRIERPDRMTLDLDPGEGVQWIQVQEAAHLVKVLLDELGLSAFLKTSGGKGLHIVVPILRRYEWDTVKGFSRALVQHLSDTIPARFVAKSGPQNRRGKIFVDYLRNGRGATTVSAWSARARAGMGISVPLSWKELERTTSGAQWNVQNIDERLRIGNSVWDGYATSARPLAAAMQALGYRKGDSST</sequence>